<dbReference type="Proteomes" id="UP000577697">
    <property type="component" value="Unassembled WGS sequence"/>
</dbReference>
<feature type="domain" description="Transposase IS116/IS110/IS902 C-terminal" evidence="3">
    <location>
        <begin position="189"/>
        <end position="273"/>
    </location>
</feature>
<dbReference type="EMBL" id="CP015005">
    <property type="protein sequence ID" value="AMS43286.1"/>
    <property type="molecule type" value="Genomic_DNA"/>
</dbReference>
<evidence type="ECO:0000313" key="7">
    <source>
        <dbReference type="Proteomes" id="UP000577697"/>
    </source>
</evidence>
<dbReference type="GO" id="GO:0006313">
    <property type="term" value="P:DNA transposition"/>
    <property type="evidence" value="ECO:0007669"/>
    <property type="project" value="InterPro"/>
</dbReference>
<gene>
    <name evidence="4" type="ORF">AA2016_4371</name>
    <name evidence="5" type="ORF">FHS67_002483</name>
</gene>
<evidence type="ECO:0000259" key="2">
    <source>
        <dbReference type="Pfam" id="PF01548"/>
    </source>
</evidence>
<evidence type="ECO:0000259" key="3">
    <source>
        <dbReference type="Pfam" id="PF02371"/>
    </source>
</evidence>
<keyword evidence="7" id="KW-1185">Reference proteome</keyword>
<protein>
    <submittedName>
        <fullName evidence="4 5">Transposase</fullName>
    </submittedName>
</protein>
<dbReference type="AlphaFoldDB" id="A0AAC8YS60"/>
<name>A0AAC8YS60_AMIAI</name>
<proteinExistence type="predicted"/>
<dbReference type="KEGG" id="aak:AA2016_4371"/>
<feature type="domain" description="Transposase IS110-like N-terminal" evidence="2">
    <location>
        <begin position="24"/>
        <end position="139"/>
    </location>
</feature>
<dbReference type="Pfam" id="PF01548">
    <property type="entry name" value="DEDD_Tnp_IS110"/>
    <property type="match status" value="1"/>
</dbReference>
<dbReference type="GO" id="GO:0003677">
    <property type="term" value="F:DNA binding"/>
    <property type="evidence" value="ECO:0007669"/>
    <property type="project" value="InterPro"/>
</dbReference>
<evidence type="ECO:0000313" key="5">
    <source>
        <dbReference type="EMBL" id="MBB3706163.1"/>
    </source>
</evidence>
<dbReference type="InterPro" id="IPR002525">
    <property type="entry name" value="Transp_IS110-like_N"/>
</dbReference>
<evidence type="ECO:0000313" key="6">
    <source>
        <dbReference type="Proteomes" id="UP000075755"/>
    </source>
</evidence>
<dbReference type="InterPro" id="IPR003346">
    <property type="entry name" value="Transposase_20"/>
</dbReference>
<dbReference type="InterPro" id="IPR047650">
    <property type="entry name" value="Transpos_IS110"/>
</dbReference>
<evidence type="ECO:0000256" key="1">
    <source>
        <dbReference type="SAM" id="Coils"/>
    </source>
</evidence>
<accession>A0AAC8YS60</accession>
<dbReference type="RefSeq" id="WP_067963782.1">
    <property type="nucleotide sequence ID" value="NZ_CP015005.1"/>
</dbReference>
<sequence>MTIHHTYVGCDIAKAVIDVFDPLSRRFSRVANEAAALARFAAGLAPNSFVVLEATGHHDRALRQALAKAGIACVRINPMTVRRFAQARGHLAKTDRIDARILSEMGAMFCPDADTPPCPGRERLVALARRRDQLVAARALELRHRDETTDITVLADIEAAIVGLSQRISALEAEIASHIETLDELAEQAERLTSAPGIGKVTAITLLAHMPELGTISPKAIASLAGLAPCNNDSGTRTGRRSIRGGRPRLRRALYMAALGAIRANQRFKAFYQAIAQRSGSKKCAIIAVARKLITILNAMIRDQKHFA</sequence>
<dbReference type="Proteomes" id="UP000075755">
    <property type="component" value="Chromosome"/>
</dbReference>
<dbReference type="PANTHER" id="PTHR33055:SF13">
    <property type="entry name" value="TRANSPOSASE"/>
    <property type="match status" value="1"/>
</dbReference>
<reference evidence="5 7" key="2">
    <citation type="submission" date="2020-08" db="EMBL/GenBank/DDBJ databases">
        <title>Genomic Encyclopedia of Type Strains, Phase IV (KMG-IV): sequencing the most valuable type-strain genomes for metagenomic binning, comparative biology and taxonomic classification.</title>
        <authorList>
            <person name="Goeker M."/>
        </authorList>
    </citation>
    <scope>NUCLEOTIDE SEQUENCE [LARGE SCALE GENOMIC DNA]</scope>
    <source>
        <strain evidence="5 7">DSM 10368</strain>
    </source>
</reference>
<dbReference type="GO" id="GO:0004803">
    <property type="term" value="F:transposase activity"/>
    <property type="evidence" value="ECO:0007669"/>
    <property type="project" value="InterPro"/>
</dbReference>
<keyword evidence="1" id="KW-0175">Coiled coil</keyword>
<organism evidence="4 6">
    <name type="scientific">Aminobacter aminovorans</name>
    <name type="common">Chelatobacter heintzii</name>
    <dbReference type="NCBI Taxonomy" id="83263"/>
    <lineage>
        <taxon>Bacteria</taxon>
        <taxon>Pseudomonadati</taxon>
        <taxon>Pseudomonadota</taxon>
        <taxon>Alphaproteobacteria</taxon>
        <taxon>Hyphomicrobiales</taxon>
        <taxon>Phyllobacteriaceae</taxon>
        <taxon>Aminobacter</taxon>
    </lineage>
</organism>
<feature type="coiled-coil region" evidence="1">
    <location>
        <begin position="154"/>
        <end position="195"/>
    </location>
</feature>
<reference evidence="4 6" key="1">
    <citation type="submission" date="2016-03" db="EMBL/GenBank/DDBJ databases">
        <title>Complete genome of Aminobacter aminovorans KCTC 2477.</title>
        <authorList>
            <person name="Kim K.M."/>
        </authorList>
    </citation>
    <scope>NUCLEOTIDE SEQUENCE [LARGE SCALE GENOMIC DNA]</scope>
    <source>
        <strain evidence="4 6">KCTC 2477</strain>
    </source>
</reference>
<dbReference type="NCBIfam" id="NF033542">
    <property type="entry name" value="transpos_IS110"/>
    <property type="match status" value="1"/>
</dbReference>
<evidence type="ECO:0000313" key="4">
    <source>
        <dbReference type="EMBL" id="AMS43286.1"/>
    </source>
</evidence>
<dbReference type="PANTHER" id="PTHR33055">
    <property type="entry name" value="TRANSPOSASE FOR INSERTION SEQUENCE ELEMENT IS1111A"/>
    <property type="match status" value="1"/>
</dbReference>
<dbReference type="EMBL" id="JACICB010000008">
    <property type="protein sequence ID" value="MBB3706163.1"/>
    <property type="molecule type" value="Genomic_DNA"/>
</dbReference>
<dbReference type="Pfam" id="PF02371">
    <property type="entry name" value="Transposase_20"/>
    <property type="match status" value="1"/>
</dbReference>